<dbReference type="Proteomes" id="UP000000387">
    <property type="component" value="Chromosome"/>
</dbReference>
<dbReference type="GeneID" id="29744157"/>
<evidence type="ECO:0000313" key="2">
    <source>
        <dbReference type="EMBL" id="ADP39963.1"/>
    </source>
</evidence>
<feature type="transmembrane region" description="Helical" evidence="1">
    <location>
        <begin position="57"/>
        <end position="75"/>
    </location>
</feature>
<evidence type="ECO:0008006" key="4">
    <source>
        <dbReference type="Google" id="ProtNLM"/>
    </source>
</evidence>
<feature type="transmembrane region" description="Helical" evidence="1">
    <location>
        <begin position="32"/>
        <end position="51"/>
    </location>
</feature>
<reference evidence="3" key="1">
    <citation type="submission" date="2010-10" db="EMBL/GenBank/DDBJ databases">
        <title>The complete genome of Rothia dentocariosa ATCC 17931.</title>
        <authorList>
            <person name="Muzny D."/>
            <person name="Qin X."/>
            <person name="Buhay C."/>
            <person name="Dugan-Rocha S."/>
            <person name="Ding Y."/>
            <person name="Chen G."/>
            <person name="Hawes A."/>
            <person name="Holder M."/>
            <person name="Jhangiani S."/>
            <person name="Johnson A."/>
            <person name="Khan Z."/>
            <person name="Li Z."/>
            <person name="Liu W."/>
            <person name="Liu X."/>
            <person name="Perez L."/>
            <person name="Shen H."/>
            <person name="Wang Q."/>
            <person name="Watt J."/>
            <person name="Xi L."/>
            <person name="Xin Y."/>
            <person name="Zhou J."/>
            <person name="Deng J."/>
            <person name="Jiang H."/>
            <person name="Liu Y."/>
            <person name="Qu J."/>
            <person name="Song X.-Z."/>
            <person name="Zhang L."/>
            <person name="Villasana D."/>
            <person name="Johnson A."/>
            <person name="Liu J."/>
            <person name="Liyanage D."/>
            <person name="Lorensuhewa L."/>
            <person name="Robinson T."/>
            <person name="Song A."/>
            <person name="Song B.-B."/>
            <person name="Dinh H."/>
            <person name="Thornton R."/>
            <person name="Coyle M."/>
            <person name="Francisco L."/>
            <person name="Jackson L."/>
            <person name="Javaid M."/>
            <person name="Korchina V."/>
            <person name="Kovar C."/>
            <person name="Mata R."/>
            <person name="Mathew T."/>
            <person name="Ngo R."/>
            <person name="Nguyen L."/>
            <person name="Nguyen N."/>
            <person name="Okwuonu G."/>
            <person name="Ongeri F."/>
            <person name="Pham C."/>
            <person name="Simmons D."/>
            <person name="Wilczek-Boney K."/>
            <person name="Hale W."/>
            <person name="Jakkamsetti A."/>
            <person name="Pham P."/>
            <person name="Ruth R."/>
            <person name="San Lucas F."/>
            <person name="Warren J."/>
            <person name="Zhang J."/>
            <person name="Zhao Z."/>
            <person name="Zhou C."/>
            <person name="Zhu D."/>
            <person name="Lee S."/>
            <person name="Bess C."/>
            <person name="Blankenburg K."/>
            <person name="Forbes L."/>
            <person name="Fu Q."/>
            <person name="Gubbala S."/>
            <person name="Hirani K."/>
            <person name="Jayaseelan J.C."/>
            <person name="Lara F."/>
            <person name="Munidasa M."/>
            <person name="Palculict T."/>
            <person name="Patil S."/>
            <person name="Pu L.-L."/>
            <person name="Saada N."/>
            <person name="Tang L."/>
            <person name="Weissenberger G."/>
            <person name="Zhu Y."/>
            <person name="Hemphill L."/>
            <person name="Shang Y."/>
            <person name="Youmans B."/>
            <person name="Ayvaz T."/>
            <person name="Ross M."/>
            <person name="Santibanez J."/>
            <person name="Aqrawi P."/>
            <person name="Gross S."/>
            <person name="Joshi V."/>
            <person name="Fowler G."/>
            <person name="Nazareth L."/>
            <person name="Reid J."/>
            <person name="Worley K."/>
            <person name="Petrosino J."/>
            <person name="Highlander S."/>
            <person name="Gibbs R."/>
        </authorList>
    </citation>
    <scope>NUCLEOTIDE SEQUENCE [LARGE SCALE GENOMIC DNA]</scope>
    <source>
        <strain evidence="3">ATCC 17931 / CDC X599 / XDIA</strain>
    </source>
</reference>
<gene>
    <name evidence="2" type="ordered locus">HMPREF0733_10505</name>
</gene>
<dbReference type="AlphaFoldDB" id="E3H0N5"/>
<dbReference type="RefSeq" id="WP_013397793.1">
    <property type="nucleotide sequence ID" value="NC_014643.1"/>
</dbReference>
<keyword evidence="1" id="KW-1133">Transmembrane helix</keyword>
<accession>E3H0N5</accession>
<dbReference type="KEGG" id="rdn:HMPREF0733_10505"/>
<evidence type="ECO:0000313" key="3">
    <source>
        <dbReference type="Proteomes" id="UP000000387"/>
    </source>
</evidence>
<dbReference type="HOGENOM" id="CLU_105071_0_0_11"/>
<name>E3H0N5_ROTDC</name>
<keyword evidence="1" id="KW-0812">Transmembrane</keyword>
<keyword evidence="1" id="KW-0472">Membrane</keyword>
<sequence length="181" mass="20292">MSEDPAALGNNPHSKRPVTVGKYPKIYLPAKFRLLITGIALIPVVIVAGLNPERYDLIMIALLITVITASLANAYQRLLVTHEGFILLYMPLFRRRIAWDEVTDIQVLPEYDVVHETVGIGLRLAPGTGLIFGNLRHGPALKIQARIKDHEKTYIFIFPPAEQKAYEAFVGEVRYRASWGS</sequence>
<evidence type="ECO:0000256" key="1">
    <source>
        <dbReference type="SAM" id="Phobius"/>
    </source>
</evidence>
<protein>
    <recommendedName>
        <fullName evidence="4">PH domain-containing protein</fullName>
    </recommendedName>
</protein>
<proteinExistence type="predicted"/>
<organism evidence="2 3">
    <name type="scientific">Rothia dentocariosa (strain ATCC 17931 / CDC X599 / XDIA)</name>
    <dbReference type="NCBI Taxonomy" id="762948"/>
    <lineage>
        <taxon>Bacteria</taxon>
        <taxon>Bacillati</taxon>
        <taxon>Actinomycetota</taxon>
        <taxon>Actinomycetes</taxon>
        <taxon>Micrococcales</taxon>
        <taxon>Micrococcaceae</taxon>
        <taxon>Rothia</taxon>
    </lineage>
</organism>
<dbReference type="EMBL" id="CP002280">
    <property type="protein sequence ID" value="ADP39963.1"/>
    <property type="molecule type" value="Genomic_DNA"/>
</dbReference>